<keyword evidence="3" id="KW-1185">Reference proteome</keyword>
<dbReference type="InterPro" id="IPR025510">
    <property type="entry name" value="DUF4397"/>
</dbReference>
<evidence type="ECO:0000313" key="2">
    <source>
        <dbReference type="EMBL" id="GEP94432.1"/>
    </source>
</evidence>
<name>A0A512RFF6_9BACT</name>
<sequence>MKRWITGMLLITACTREAELPATQPIAHAMFYNGSADFYNRWNYVSLNNDSMLSLTYNSAATELIGALNYASYQLFRPGTYRISFSDTADVRDKITDAEIDLQPGRHQTIYLADSLGYFETIVSDDEVARDSSIAYIRLVHLAPDAPKVSMVIDTTGVPEIDSVTYRQITPFVKIAPNPKPGFRIRYNDNGEEKTLVRKSFSMLGGRTYTFVLRGYMQPADGNPNKTINLSAIINQ</sequence>
<feature type="domain" description="DUF4397" evidence="1">
    <location>
        <begin position="61"/>
        <end position="151"/>
    </location>
</feature>
<comment type="caution">
    <text evidence="2">The sequence shown here is derived from an EMBL/GenBank/DDBJ whole genome shotgun (WGS) entry which is preliminary data.</text>
</comment>
<gene>
    <name evidence="2" type="ORF">CCY01nite_06920</name>
</gene>
<proteinExistence type="predicted"/>
<dbReference type="AlphaFoldDB" id="A0A512RFF6"/>
<protein>
    <recommendedName>
        <fullName evidence="1">DUF4397 domain-containing protein</fullName>
    </recommendedName>
</protein>
<evidence type="ECO:0000259" key="1">
    <source>
        <dbReference type="Pfam" id="PF14344"/>
    </source>
</evidence>
<accession>A0A512RFF6</accession>
<evidence type="ECO:0000313" key="3">
    <source>
        <dbReference type="Proteomes" id="UP000321436"/>
    </source>
</evidence>
<dbReference type="Pfam" id="PF14344">
    <property type="entry name" value="DUF4397"/>
    <property type="match status" value="1"/>
</dbReference>
<reference evidence="2 3" key="1">
    <citation type="submission" date="2019-07" db="EMBL/GenBank/DDBJ databases">
        <title>Whole genome shotgun sequence of Chitinophaga cymbidii NBRC 109752.</title>
        <authorList>
            <person name="Hosoyama A."/>
            <person name="Uohara A."/>
            <person name="Ohji S."/>
            <person name="Ichikawa N."/>
        </authorList>
    </citation>
    <scope>NUCLEOTIDE SEQUENCE [LARGE SCALE GENOMIC DNA]</scope>
    <source>
        <strain evidence="2 3">NBRC 109752</strain>
    </source>
</reference>
<dbReference type="EMBL" id="BKAU01000001">
    <property type="protein sequence ID" value="GEP94432.1"/>
    <property type="molecule type" value="Genomic_DNA"/>
</dbReference>
<dbReference type="Proteomes" id="UP000321436">
    <property type="component" value="Unassembled WGS sequence"/>
</dbReference>
<dbReference type="OrthoDB" id="9792011at2"/>
<organism evidence="2 3">
    <name type="scientific">Chitinophaga cymbidii</name>
    <dbReference type="NCBI Taxonomy" id="1096750"/>
    <lineage>
        <taxon>Bacteria</taxon>
        <taxon>Pseudomonadati</taxon>
        <taxon>Bacteroidota</taxon>
        <taxon>Chitinophagia</taxon>
        <taxon>Chitinophagales</taxon>
        <taxon>Chitinophagaceae</taxon>
        <taxon>Chitinophaga</taxon>
    </lineage>
</organism>
<dbReference type="RefSeq" id="WP_146857903.1">
    <property type="nucleotide sequence ID" value="NZ_BKAU01000001.1"/>
</dbReference>